<protein>
    <submittedName>
        <fullName evidence="5">Response regulator</fullName>
    </submittedName>
</protein>
<dbReference type="AlphaFoldDB" id="A0A4P8IY30"/>
<dbReference type="SMART" id="SM00448">
    <property type="entry name" value="REC"/>
    <property type="match status" value="1"/>
</dbReference>
<dbReference type="KEGG" id="tvl:FAZ95_17610"/>
<dbReference type="CDD" id="cd17546">
    <property type="entry name" value="REC_hyHK_CKI1_RcsC-like"/>
    <property type="match status" value="1"/>
</dbReference>
<gene>
    <name evidence="5" type="ORF">FAZ95_17610</name>
</gene>
<evidence type="ECO:0000313" key="6">
    <source>
        <dbReference type="Proteomes" id="UP000298656"/>
    </source>
</evidence>
<dbReference type="EMBL" id="CP040077">
    <property type="protein sequence ID" value="QCP50809.1"/>
    <property type="molecule type" value="Genomic_DNA"/>
</dbReference>
<evidence type="ECO:0000256" key="3">
    <source>
        <dbReference type="SAM" id="MobiDB-lite"/>
    </source>
</evidence>
<feature type="modified residue" description="4-aspartylphosphate" evidence="2">
    <location>
        <position position="311"/>
    </location>
</feature>
<dbReference type="Pfam" id="PF00072">
    <property type="entry name" value="Response_reg"/>
    <property type="match status" value="1"/>
</dbReference>
<dbReference type="Proteomes" id="UP000298656">
    <property type="component" value="Chromosome 1"/>
</dbReference>
<sequence length="422" mass="46026">MKASPSILVATHASADADLVARLLGDEFDNVHTSTKPEYAVSDFEKHLPSILILSFDTLVEAERYYLGLYRLSKVIPTVPHKTIILCNKDDLWRVYDLCKKQQFDDYVLFWPATNDAPRLRMAVHHAVRLLEPLAPDAVMPGQLAAQARRMSALEPKLAEFTRHFAQEIDSTSAAARAAERALDVAFGLTPDARNGSARGAGALGEGNGLAPNADELRRQFRSVGASVEALRRVIGDLSSAIAPQLEAARTMRGLAERMRPVVLAVDDDDFQRKLLHKLLSGAKVDLAWAASGTEALAMMWKQRPDLVLMDVELPDLNGVEVTRRLKAVEQFAEIPVIITTGHSQKAIVMESLTAGAADFLVKPFDRAHLLDKLRTFLPGSVDGSSQPDGGMTARPDASVAPLPRHAEAREPDNGNPSRPTA</sequence>
<dbReference type="RefSeq" id="WP_137333619.1">
    <property type="nucleotide sequence ID" value="NZ_CP040077.1"/>
</dbReference>
<evidence type="ECO:0000259" key="4">
    <source>
        <dbReference type="PROSITE" id="PS50110"/>
    </source>
</evidence>
<evidence type="ECO:0000313" key="5">
    <source>
        <dbReference type="EMBL" id="QCP50809.1"/>
    </source>
</evidence>
<organism evidence="5 6">
    <name type="scientific">Trinickia violacea</name>
    <dbReference type="NCBI Taxonomy" id="2571746"/>
    <lineage>
        <taxon>Bacteria</taxon>
        <taxon>Pseudomonadati</taxon>
        <taxon>Pseudomonadota</taxon>
        <taxon>Betaproteobacteria</taxon>
        <taxon>Burkholderiales</taxon>
        <taxon>Burkholderiaceae</taxon>
        <taxon>Trinickia</taxon>
    </lineage>
</organism>
<name>A0A4P8IY30_9BURK</name>
<dbReference type="InterPro" id="IPR001789">
    <property type="entry name" value="Sig_transdc_resp-reg_receiver"/>
</dbReference>
<dbReference type="Gene3D" id="3.40.50.2300">
    <property type="match status" value="1"/>
</dbReference>
<reference evidence="5 6" key="1">
    <citation type="submission" date="2019-05" db="EMBL/GenBank/DDBJ databases">
        <title>Burkholderia sp. DHOD12, isolated from subtropical forest soil.</title>
        <authorList>
            <person name="Gao Z.-H."/>
            <person name="Qiu L.-H."/>
        </authorList>
    </citation>
    <scope>NUCLEOTIDE SEQUENCE [LARGE SCALE GENOMIC DNA]</scope>
    <source>
        <strain evidence="5 6">DHOD12</strain>
    </source>
</reference>
<feature type="region of interest" description="Disordered" evidence="3">
    <location>
        <begin position="379"/>
        <end position="422"/>
    </location>
</feature>
<dbReference type="InterPro" id="IPR011006">
    <property type="entry name" value="CheY-like_superfamily"/>
</dbReference>
<proteinExistence type="predicted"/>
<accession>A0A4P8IY30</accession>
<evidence type="ECO:0000256" key="2">
    <source>
        <dbReference type="PROSITE-ProRule" id="PRU00169"/>
    </source>
</evidence>
<dbReference type="PANTHER" id="PTHR44591">
    <property type="entry name" value="STRESS RESPONSE REGULATOR PROTEIN 1"/>
    <property type="match status" value="1"/>
</dbReference>
<evidence type="ECO:0000256" key="1">
    <source>
        <dbReference type="ARBA" id="ARBA00022553"/>
    </source>
</evidence>
<dbReference type="PANTHER" id="PTHR44591:SF3">
    <property type="entry name" value="RESPONSE REGULATORY DOMAIN-CONTAINING PROTEIN"/>
    <property type="match status" value="1"/>
</dbReference>
<dbReference type="GO" id="GO:0000160">
    <property type="term" value="P:phosphorelay signal transduction system"/>
    <property type="evidence" value="ECO:0007669"/>
    <property type="project" value="InterPro"/>
</dbReference>
<dbReference type="InterPro" id="IPR050595">
    <property type="entry name" value="Bact_response_regulator"/>
</dbReference>
<dbReference type="SUPFAM" id="SSF52172">
    <property type="entry name" value="CheY-like"/>
    <property type="match status" value="1"/>
</dbReference>
<dbReference type="PROSITE" id="PS50110">
    <property type="entry name" value="RESPONSE_REGULATORY"/>
    <property type="match status" value="1"/>
</dbReference>
<keyword evidence="1 2" id="KW-0597">Phosphoprotein</keyword>
<keyword evidence="6" id="KW-1185">Reference proteome</keyword>
<feature type="domain" description="Response regulatory" evidence="4">
    <location>
        <begin position="262"/>
        <end position="378"/>
    </location>
</feature>
<dbReference type="OrthoDB" id="9810730at2"/>